<dbReference type="RefSeq" id="WP_123040169.1">
    <property type="nucleotide sequence ID" value="NZ_CP033433.1"/>
</dbReference>
<dbReference type="InterPro" id="IPR029063">
    <property type="entry name" value="SAM-dependent_MTases_sf"/>
</dbReference>
<dbReference type="PANTHER" id="PTHR44307:SF2">
    <property type="entry name" value="PHOSPHOETHANOLAMINE METHYLTRANSFERASE ISOFORM X1"/>
    <property type="match status" value="1"/>
</dbReference>
<dbReference type="KEGG" id="coh:EAV92_05705"/>
<dbReference type="EMBL" id="CP033433">
    <property type="protein sequence ID" value="AYQ72109.1"/>
    <property type="molecule type" value="Genomic_DNA"/>
</dbReference>
<dbReference type="PANTHER" id="PTHR44307">
    <property type="entry name" value="PHOSPHOETHANOLAMINE METHYLTRANSFERASE"/>
    <property type="match status" value="1"/>
</dbReference>
<dbReference type="AlphaFoldDB" id="A0A3G3JX79"/>
<reference evidence="6 7" key="1">
    <citation type="submission" date="2018-10" db="EMBL/GenBank/DDBJ databases">
        <title>Genome Sequence of Cohnella sp.</title>
        <authorList>
            <person name="Srinivasan S."/>
            <person name="Kim M.K."/>
        </authorList>
    </citation>
    <scope>NUCLEOTIDE SEQUENCE [LARGE SCALE GENOMIC DNA]</scope>
    <source>
        <strain evidence="6 7">18JY8-7</strain>
    </source>
</reference>
<evidence type="ECO:0000256" key="3">
    <source>
        <dbReference type="ARBA" id="ARBA00022679"/>
    </source>
</evidence>
<organism evidence="6 7">
    <name type="scientific">Cohnella candidum</name>
    <dbReference type="NCBI Taxonomy" id="2674991"/>
    <lineage>
        <taxon>Bacteria</taxon>
        <taxon>Bacillati</taxon>
        <taxon>Bacillota</taxon>
        <taxon>Bacilli</taxon>
        <taxon>Bacillales</taxon>
        <taxon>Paenibacillaceae</taxon>
        <taxon>Cohnella</taxon>
    </lineage>
</organism>
<dbReference type="Gene3D" id="3.40.50.150">
    <property type="entry name" value="Vaccinia Virus protein VP39"/>
    <property type="match status" value="1"/>
</dbReference>
<dbReference type="SUPFAM" id="SSF53335">
    <property type="entry name" value="S-adenosyl-L-methionine-dependent methyltransferases"/>
    <property type="match status" value="1"/>
</dbReference>
<evidence type="ECO:0000313" key="6">
    <source>
        <dbReference type="EMBL" id="AYQ72109.1"/>
    </source>
</evidence>
<gene>
    <name evidence="6" type="ORF">EAV92_05705</name>
</gene>
<proteinExistence type="predicted"/>
<evidence type="ECO:0000259" key="5">
    <source>
        <dbReference type="Pfam" id="PF08241"/>
    </source>
</evidence>
<evidence type="ECO:0000256" key="2">
    <source>
        <dbReference type="ARBA" id="ARBA00022603"/>
    </source>
</evidence>
<dbReference type="GO" id="GO:0032259">
    <property type="term" value="P:methylation"/>
    <property type="evidence" value="ECO:0007669"/>
    <property type="project" value="UniProtKB-KW"/>
</dbReference>
<evidence type="ECO:0000256" key="4">
    <source>
        <dbReference type="ARBA" id="ARBA00025707"/>
    </source>
</evidence>
<dbReference type="InterPro" id="IPR013216">
    <property type="entry name" value="Methyltransf_11"/>
</dbReference>
<comment type="pathway">
    <text evidence="4">Phospholipid metabolism.</text>
</comment>
<sequence>MGLKASIARNFRKPTGFMGWLIGKFMNKGNDFMNRFTIGFLDPQPSDRILEIGFGNGKYMREIAEKMTNGLMAGVDYSRTMVDQAKKRNRAFIRKGVVDIKLGEVNRIPFDTGAFDKVFTVNTIYFWPNPDSDIQEVRRILKPGGRLLIAFRSKEKMEKLDLARHGFTLYEPEQVKELARKAGFTDIRLESSEDGTMDVNCLIAVKPADA</sequence>
<dbReference type="Proteomes" id="UP000269097">
    <property type="component" value="Chromosome"/>
</dbReference>
<keyword evidence="2 6" id="KW-0489">Methyltransferase</keyword>
<evidence type="ECO:0000313" key="7">
    <source>
        <dbReference type="Proteomes" id="UP000269097"/>
    </source>
</evidence>
<dbReference type="GO" id="GO:0008757">
    <property type="term" value="F:S-adenosylmethionine-dependent methyltransferase activity"/>
    <property type="evidence" value="ECO:0007669"/>
    <property type="project" value="InterPro"/>
</dbReference>
<keyword evidence="3 6" id="KW-0808">Transferase</keyword>
<name>A0A3G3JX79_9BACL</name>
<accession>A0A3G3JX79</accession>
<protein>
    <submittedName>
        <fullName evidence="6">Class I SAM-dependent methyltransferase</fullName>
    </submittedName>
</protein>
<comment type="pathway">
    <text evidence="1">Lipid metabolism.</text>
</comment>
<dbReference type="CDD" id="cd02440">
    <property type="entry name" value="AdoMet_MTases"/>
    <property type="match status" value="1"/>
</dbReference>
<dbReference type="Pfam" id="PF08241">
    <property type="entry name" value="Methyltransf_11"/>
    <property type="match status" value="1"/>
</dbReference>
<keyword evidence="7" id="KW-1185">Reference proteome</keyword>
<evidence type="ECO:0000256" key="1">
    <source>
        <dbReference type="ARBA" id="ARBA00005189"/>
    </source>
</evidence>
<feature type="domain" description="Methyltransferase type 11" evidence="5">
    <location>
        <begin position="50"/>
        <end position="149"/>
    </location>
</feature>